<name>A0A8X6NM89_NEPPI</name>
<comment type="caution">
    <text evidence="1">The sequence shown here is derived from an EMBL/GenBank/DDBJ whole genome shotgun (WGS) entry which is preliminary data.</text>
</comment>
<organism evidence="1 2">
    <name type="scientific">Nephila pilipes</name>
    <name type="common">Giant wood spider</name>
    <name type="synonym">Nephila maculata</name>
    <dbReference type="NCBI Taxonomy" id="299642"/>
    <lineage>
        <taxon>Eukaryota</taxon>
        <taxon>Metazoa</taxon>
        <taxon>Ecdysozoa</taxon>
        <taxon>Arthropoda</taxon>
        <taxon>Chelicerata</taxon>
        <taxon>Arachnida</taxon>
        <taxon>Araneae</taxon>
        <taxon>Araneomorphae</taxon>
        <taxon>Entelegynae</taxon>
        <taxon>Araneoidea</taxon>
        <taxon>Nephilidae</taxon>
        <taxon>Nephila</taxon>
    </lineage>
</organism>
<gene>
    <name evidence="1" type="ORF">NPIL_593881</name>
</gene>
<dbReference type="Proteomes" id="UP000887013">
    <property type="component" value="Unassembled WGS sequence"/>
</dbReference>
<accession>A0A8X6NM89</accession>
<sequence>MHSTYTHPPALLAAASIAIYTHSTSLAGYTTKRERAIAPPLYAVRRKTPPRSATGNGSLATPADMLHTAFAALRHFSAAFW</sequence>
<protein>
    <submittedName>
        <fullName evidence="1">Uncharacterized protein</fullName>
    </submittedName>
</protein>
<evidence type="ECO:0000313" key="1">
    <source>
        <dbReference type="EMBL" id="GFT20471.1"/>
    </source>
</evidence>
<proteinExistence type="predicted"/>
<reference evidence="1" key="1">
    <citation type="submission" date="2020-08" db="EMBL/GenBank/DDBJ databases">
        <title>Multicomponent nature underlies the extraordinary mechanical properties of spider dragline silk.</title>
        <authorList>
            <person name="Kono N."/>
            <person name="Nakamura H."/>
            <person name="Mori M."/>
            <person name="Yoshida Y."/>
            <person name="Ohtoshi R."/>
            <person name="Malay A.D."/>
            <person name="Moran D.A.P."/>
            <person name="Tomita M."/>
            <person name="Numata K."/>
            <person name="Arakawa K."/>
        </authorList>
    </citation>
    <scope>NUCLEOTIDE SEQUENCE</scope>
</reference>
<evidence type="ECO:0000313" key="2">
    <source>
        <dbReference type="Proteomes" id="UP000887013"/>
    </source>
</evidence>
<keyword evidence="2" id="KW-1185">Reference proteome</keyword>
<dbReference type="EMBL" id="BMAW01105688">
    <property type="protein sequence ID" value="GFT20471.1"/>
    <property type="molecule type" value="Genomic_DNA"/>
</dbReference>
<dbReference type="AlphaFoldDB" id="A0A8X6NM89"/>